<evidence type="ECO:0000313" key="1">
    <source>
        <dbReference type="EMBL" id="GJE61320.1"/>
    </source>
</evidence>
<proteinExistence type="predicted"/>
<keyword evidence="2" id="KW-1185">Reference proteome</keyword>
<dbReference type="Proteomes" id="UP001055057">
    <property type="component" value="Unassembled WGS sequence"/>
</dbReference>
<dbReference type="RefSeq" id="WP_238183888.1">
    <property type="nucleotide sequence ID" value="NZ_BPRB01000201.1"/>
</dbReference>
<sequence>MTGEEEGRAIRLIAGSGLFDESVYLVEGPDVREAGADALEHFCRYGWREGRRPNLYFDPAWYREVYGRAGEADENPLVHYLRAGEVLGCRPVPYFDPAWYRRTYGLGPGTGALAHFLAHRRGQGVSPNPLFDPAFYLARHGAEIGANRDPFMHLIRCGATRDLDPSSAFDSAAYRAASMPAPDRAPGLSAHERRVPLIHHLDALARREAQGQRAG</sequence>
<protein>
    <submittedName>
        <fullName evidence="1">Uncharacterized protein</fullName>
    </submittedName>
</protein>
<accession>A0ABQ4U5C6</accession>
<dbReference type="EMBL" id="BPRB01000201">
    <property type="protein sequence ID" value="GJE61320.1"/>
    <property type="molecule type" value="Genomic_DNA"/>
</dbReference>
<organism evidence="1 2">
    <name type="scientific">Methylobacterium trifolii</name>
    <dbReference type="NCBI Taxonomy" id="1003092"/>
    <lineage>
        <taxon>Bacteria</taxon>
        <taxon>Pseudomonadati</taxon>
        <taxon>Pseudomonadota</taxon>
        <taxon>Alphaproteobacteria</taxon>
        <taxon>Hyphomicrobiales</taxon>
        <taxon>Methylobacteriaceae</taxon>
        <taxon>Methylobacterium</taxon>
    </lineage>
</organism>
<reference evidence="1" key="2">
    <citation type="submission" date="2021-08" db="EMBL/GenBank/DDBJ databases">
        <authorList>
            <person name="Tani A."/>
            <person name="Ola A."/>
            <person name="Ogura Y."/>
            <person name="Katsura K."/>
            <person name="Hayashi T."/>
        </authorList>
    </citation>
    <scope>NUCLEOTIDE SEQUENCE</scope>
    <source>
        <strain evidence="1">DSM 23632</strain>
    </source>
</reference>
<comment type="caution">
    <text evidence="1">The sequence shown here is derived from an EMBL/GenBank/DDBJ whole genome shotgun (WGS) entry which is preliminary data.</text>
</comment>
<reference evidence="1" key="1">
    <citation type="journal article" date="2021" name="Front. Microbiol.">
        <title>Comprehensive Comparative Genomics and Phenotyping of Methylobacterium Species.</title>
        <authorList>
            <person name="Alessa O."/>
            <person name="Ogura Y."/>
            <person name="Fujitani Y."/>
            <person name="Takami H."/>
            <person name="Hayashi T."/>
            <person name="Sahin N."/>
            <person name="Tani A."/>
        </authorList>
    </citation>
    <scope>NUCLEOTIDE SEQUENCE</scope>
    <source>
        <strain evidence="1">DSM 23632</strain>
    </source>
</reference>
<name>A0ABQ4U5C6_9HYPH</name>
<evidence type="ECO:0000313" key="2">
    <source>
        <dbReference type="Proteomes" id="UP001055057"/>
    </source>
</evidence>
<gene>
    <name evidence="1" type="ORF">MPOCJGCO_3442</name>
</gene>